<dbReference type="EMBL" id="CP137305">
    <property type="protein sequence ID" value="WQF77022.1"/>
    <property type="molecule type" value="Genomic_DNA"/>
</dbReference>
<dbReference type="AlphaFoldDB" id="A0AAX4I0V4"/>
<proteinExistence type="predicted"/>
<name>A0AAX4I0V4_9PEZI</name>
<sequence length="148" mass="16729">MMARREPSQHLQPAEFVNIPRQILCIAHDERTGPMFNGLVHDGRSWRCLFFQHSEVELSSILDSAGLALEMWICADMFASILGHCAKYMGQRTLCPNWLWAKLKDVHGTQPRDPKASVETMLSTIGHAPTCVVRGGGWTQSRLVQVWK</sequence>
<reference evidence="2" key="1">
    <citation type="journal article" date="2023" name="bioRxiv">
        <title>Complete genome of the Medicago anthracnose fungus, Colletotrichum destructivum, reveals a mini-chromosome-like region within a core chromosome.</title>
        <authorList>
            <person name="Lapalu N."/>
            <person name="Simon A."/>
            <person name="Lu A."/>
            <person name="Plaumann P.-L."/>
            <person name="Amselem J."/>
            <person name="Pigne S."/>
            <person name="Auger A."/>
            <person name="Koch C."/>
            <person name="Dallery J.-F."/>
            <person name="O'Connell R.J."/>
        </authorList>
    </citation>
    <scope>NUCLEOTIDE SEQUENCE [LARGE SCALE GENOMIC DNA]</scope>
    <source>
        <strain evidence="2">CBS 520.97</strain>
    </source>
</reference>
<dbReference type="GeneID" id="87938539"/>
<dbReference type="Proteomes" id="UP001322277">
    <property type="component" value="Chromosome 1"/>
</dbReference>
<gene>
    <name evidence="1" type="ORF">CDEST_02036</name>
</gene>
<accession>A0AAX4I0V4</accession>
<organism evidence="1 2">
    <name type="scientific">Colletotrichum destructivum</name>
    <dbReference type="NCBI Taxonomy" id="34406"/>
    <lineage>
        <taxon>Eukaryota</taxon>
        <taxon>Fungi</taxon>
        <taxon>Dikarya</taxon>
        <taxon>Ascomycota</taxon>
        <taxon>Pezizomycotina</taxon>
        <taxon>Sordariomycetes</taxon>
        <taxon>Hypocreomycetidae</taxon>
        <taxon>Glomerellales</taxon>
        <taxon>Glomerellaceae</taxon>
        <taxon>Colletotrichum</taxon>
        <taxon>Colletotrichum destructivum species complex</taxon>
    </lineage>
</organism>
<protein>
    <submittedName>
        <fullName evidence="1">Uncharacterized protein</fullName>
    </submittedName>
</protein>
<evidence type="ECO:0000313" key="2">
    <source>
        <dbReference type="Proteomes" id="UP001322277"/>
    </source>
</evidence>
<dbReference type="KEGG" id="cdet:87938539"/>
<evidence type="ECO:0000313" key="1">
    <source>
        <dbReference type="EMBL" id="WQF77022.1"/>
    </source>
</evidence>
<dbReference type="RefSeq" id="XP_062774246.1">
    <property type="nucleotide sequence ID" value="XM_062918195.1"/>
</dbReference>
<keyword evidence="2" id="KW-1185">Reference proteome</keyword>